<keyword evidence="5 8" id="KW-0963">Cytoplasm</keyword>
<dbReference type="KEGG" id="bmei:Spa11_42150"/>
<organism evidence="10 11">
    <name type="scientific">Botrimarina mediterranea</name>
    <dbReference type="NCBI Taxonomy" id="2528022"/>
    <lineage>
        <taxon>Bacteria</taxon>
        <taxon>Pseudomonadati</taxon>
        <taxon>Planctomycetota</taxon>
        <taxon>Planctomycetia</taxon>
        <taxon>Pirellulales</taxon>
        <taxon>Lacipirellulaceae</taxon>
        <taxon>Botrimarina</taxon>
    </lineage>
</organism>
<dbReference type="SUPFAM" id="SSF109755">
    <property type="entry name" value="PhoU-like"/>
    <property type="match status" value="1"/>
</dbReference>
<dbReference type="InterPro" id="IPR028366">
    <property type="entry name" value="PhoU"/>
</dbReference>
<comment type="function">
    <text evidence="7 8">Plays a role in the regulation of phosphate uptake.</text>
</comment>
<name>A0A518KDX6_9BACT</name>
<keyword evidence="6 8" id="KW-0592">Phosphate transport</keyword>
<dbReference type="GO" id="GO:0030643">
    <property type="term" value="P:intracellular phosphate ion homeostasis"/>
    <property type="evidence" value="ECO:0007669"/>
    <property type="project" value="InterPro"/>
</dbReference>
<evidence type="ECO:0000313" key="10">
    <source>
        <dbReference type="EMBL" id="QDV75991.1"/>
    </source>
</evidence>
<accession>A0A518KDX6</accession>
<keyword evidence="11" id="KW-1185">Reference proteome</keyword>
<evidence type="ECO:0000256" key="4">
    <source>
        <dbReference type="ARBA" id="ARBA00022448"/>
    </source>
</evidence>
<dbReference type="PIRSF" id="PIRSF003107">
    <property type="entry name" value="PhoU"/>
    <property type="match status" value="1"/>
</dbReference>
<dbReference type="InterPro" id="IPR026022">
    <property type="entry name" value="PhoU_dom"/>
</dbReference>
<dbReference type="GO" id="GO:0045936">
    <property type="term" value="P:negative regulation of phosphate metabolic process"/>
    <property type="evidence" value="ECO:0007669"/>
    <property type="project" value="InterPro"/>
</dbReference>
<dbReference type="PANTHER" id="PTHR42930">
    <property type="entry name" value="PHOSPHATE-SPECIFIC TRANSPORT SYSTEM ACCESSORY PROTEIN PHOU"/>
    <property type="match status" value="1"/>
</dbReference>
<dbReference type="NCBIfam" id="TIGR02135">
    <property type="entry name" value="phoU_full"/>
    <property type="match status" value="1"/>
</dbReference>
<feature type="domain" description="PhoU" evidence="9">
    <location>
        <begin position="17"/>
        <end position="104"/>
    </location>
</feature>
<dbReference type="FunFam" id="1.20.58.220:FF:000004">
    <property type="entry name" value="Phosphate-specific transport system accessory protein PhoU"/>
    <property type="match status" value="1"/>
</dbReference>
<proteinExistence type="inferred from homology"/>
<evidence type="ECO:0000256" key="6">
    <source>
        <dbReference type="ARBA" id="ARBA00022592"/>
    </source>
</evidence>
<comment type="subunit">
    <text evidence="3 8">Homodimer.</text>
</comment>
<dbReference type="GO" id="GO:0005737">
    <property type="term" value="C:cytoplasm"/>
    <property type="evidence" value="ECO:0007669"/>
    <property type="project" value="UniProtKB-SubCell"/>
</dbReference>
<protein>
    <recommendedName>
        <fullName evidence="8">Phosphate-specific transport system accessory protein PhoU</fullName>
    </recommendedName>
</protein>
<dbReference type="InterPro" id="IPR038078">
    <property type="entry name" value="PhoU-like_sf"/>
</dbReference>
<sequence length="221" mass="24772">MSKLLQRHLTEVETALSEQADAVERMVHAAYQGLRERCLGSAAQVLDSESQLNRSEVDIEEKCLELLALHQPVAIDLRRVAATLKINGDLERIGDLALNLAERTESLAQCPDVPVPAELEQMVERAIEMLRDAHSAFVSVDEALAHSVRERDDEVDDLNRRVIADLVKQMESSPQQVEGLLHVFSATRIIERIADHATNIAEDVIYLAKGRIMRHRWAQSA</sequence>
<comment type="subcellular location">
    <subcellularLocation>
        <location evidence="1 8">Cytoplasm</location>
    </subcellularLocation>
</comment>
<comment type="similarity">
    <text evidence="2 8">Belongs to the PhoU family.</text>
</comment>
<dbReference type="AlphaFoldDB" id="A0A518KDX6"/>
<dbReference type="Gene3D" id="1.20.58.220">
    <property type="entry name" value="Phosphate transport system protein phou homolog 2, domain 2"/>
    <property type="match status" value="1"/>
</dbReference>
<reference evidence="10 11" key="1">
    <citation type="submission" date="2019-02" db="EMBL/GenBank/DDBJ databases">
        <title>Deep-cultivation of Planctomycetes and their phenomic and genomic characterization uncovers novel biology.</title>
        <authorList>
            <person name="Wiegand S."/>
            <person name="Jogler M."/>
            <person name="Boedeker C."/>
            <person name="Pinto D."/>
            <person name="Vollmers J."/>
            <person name="Rivas-Marin E."/>
            <person name="Kohn T."/>
            <person name="Peeters S.H."/>
            <person name="Heuer A."/>
            <person name="Rast P."/>
            <person name="Oberbeckmann S."/>
            <person name="Bunk B."/>
            <person name="Jeske O."/>
            <person name="Meyerdierks A."/>
            <person name="Storesund J.E."/>
            <person name="Kallscheuer N."/>
            <person name="Luecker S."/>
            <person name="Lage O.M."/>
            <person name="Pohl T."/>
            <person name="Merkel B.J."/>
            <person name="Hornburger P."/>
            <person name="Mueller R.-W."/>
            <person name="Bruemmer F."/>
            <person name="Labrenz M."/>
            <person name="Spormann A.M."/>
            <person name="Op den Camp H."/>
            <person name="Overmann J."/>
            <person name="Amann R."/>
            <person name="Jetten M.S.M."/>
            <person name="Mascher T."/>
            <person name="Medema M.H."/>
            <person name="Devos D.P."/>
            <person name="Kaster A.-K."/>
            <person name="Ovreas L."/>
            <person name="Rohde M."/>
            <person name="Galperin M.Y."/>
            <person name="Jogler C."/>
        </authorList>
    </citation>
    <scope>NUCLEOTIDE SEQUENCE [LARGE SCALE GENOMIC DNA]</scope>
    <source>
        <strain evidence="10 11">Spa11</strain>
    </source>
</reference>
<dbReference type="PANTHER" id="PTHR42930:SF3">
    <property type="entry name" value="PHOSPHATE-SPECIFIC TRANSPORT SYSTEM ACCESSORY PROTEIN PHOU"/>
    <property type="match status" value="1"/>
</dbReference>
<gene>
    <name evidence="10" type="ORF">Spa11_42150</name>
</gene>
<dbReference type="EMBL" id="CP036349">
    <property type="protein sequence ID" value="QDV75991.1"/>
    <property type="molecule type" value="Genomic_DNA"/>
</dbReference>
<dbReference type="Pfam" id="PF01895">
    <property type="entry name" value="PhoU"/>
    <property type="match status" value="2"/>
</dbReference>
<dbReference type="RefSeq" id="WP_145116280.1">
    <property type="nucleotide sequence ID" value="NZ_CP036349.1"/>
</dbReference>
<evidence type="ECO:0000259" key="9">
    <source>
        <dbReference type="Pfam" id="PF01895"/>
    </source>
</evidence>
<dbReference type="Proteomes" id="UP000316426">
    <property type="component" value="Chromosome"/>
</dbReference>
<evidence type="ECO:0000313" key="11">
    <source>
        <dbReference type="Proteomes" id="UP000316426"/>
    </source>
</evidence>
<evidence type="ECO:0000256" key="3">
    <source>
        <dbReference type="ARBA" id="ARBA00011738"/>
    </source>
</evidence>
<feature type="domain" description="PhoU" evidence="9">
    <location>
        <begin position="119"/>
        <end position="204"/>
    </location>
</feature>
<dbReference type="GO" id="GO:0006817">
    <property type="term" value="P:phosphate ion transport"/>
    <property type="evidence" value="ECO:0007669"/>
    <property type="project" value="UniProtKB-KW"/>
</dbReference>
<evidence type="ECO:0000256" key="1">
    <source>
        <dbReference type="ARBA" id="ARBA00004496"/>
    </source>
</evidence>
<evidence type="ECO:0000256" key="8">
    <source>
        <dbReference type="PIRNR" id="PIRNR003107"/>
    </source>
</evidence>
<evidence type="ECO:0000256" key="5">
    <source>
        <dbReference type="ARBA" id="ARBA00022490"/>
    </source>
</evidence>
<keyword evidence="4 8" id="KW-0813">Transport</keyword>
<evidence type="ECO:0000256" key="7">
    <source>
        <dbReference type="ARBA" id="ARBA00056181"/>
    </source>
</evidence>
<evidence type="ECO:0000256" key="2">
    <source>
        <dbReference type="ARBA" id="ARBA00008107"/>
    </source>
</evidence>